<dbReference type="Proteomes" id="UP001152320">
    <property type="component" value="Chromosome 19"/>
</dbReference>
<comment type="caution">
    <text evidence="3">The sequence shown here is derived from an EMBL/GenBank/DDBJ whole genome shotgun (WGS) entry which is preliminary data.</text>
</comment>
<keyword evidence="1" id="KW-0444">Lipid biosynthesis</keyword>
<dbReference type="EC" id="1.2.1.84" evidence="1"/>
<dbReference type="PANTHER" id="PTHR11011:SF45">
    <property type="entry name" value="FATTY ACYL-COA REDUCTASE CG8306-RELATED"/>
    <property type="match status" value="1"/>
</dbReference>
<keyword evidence="1" id="KW-0443">Lipid metabolism</keyword>
<dbReference type="InterPro" id="IPR013120">
    <property type="entry name" value="FAR_NAD-bd"/>
</dbReference>
<keyword evidence="4" id="KW-1185">Reference proteome</keyword>
<comment type="similarity">
    <text evidence="1">Belongs to the fatty acyl-CoA reductase family.</text>
</comment>
<dbReference type="InterPro" id="IPR026055">
    <property type="entry name" value="FAR"/>
</dbReference>
<gene>
    <name evidence="3" type="ORF">HOLleu_36707</name>
</gene>
<evidence type="ECO:0000259" key="2">
    <source>
        <dbReference type="Pfam" id="PF07993"/>
    </source>
</evidence>
<name>A0A9Q1BG80_HOLLE</name>
<feature type="domain" description="Thioester reductase (TE)" evidence="2">
    <location>
        <begin position="16"/>
        <end position="65"/>
    </location>
</feature>
<organism evidence="3 4">
    <name type="scientific">Holothuria leucospilota</name>
    <name type="common">Black long sea cucumber</name>
    <name type="synonym">Mertensiothuria leucospilota</name>
    <dbReference type="NCBI Taxonomy" id="206669"/>
    <lineage>
        <taxon>Eukaryota</taxon>
        <taxon>Metazoa</taxon>
        <taxon>Echinodermata</taxon>
        <taxon>Eleutherozoa</taxon>
        <taxon>Echinozoa</taxon>
        <taxon>Holothuroidea</taxon>
        <taxon>Aspidochirotacea</taxon>
        <taxon>Aspidochirotida</taxon>
        <taxon>Holothuriidae</taxon>
        <taxon>Holothuria</taxon>
    </lineage>
</organism>
<sequence>MNSPVADYFAGKTIMLTGGTGFIGKVLVEKILRCCPDVDKFYLLIRPKAGQDPQQRIKKEFVECKRIKGSSTVVVAERDIERYPNTSSRDTIESRRYSAVRLLTESYEASH</sequence>
<dbReference type="OrthoDB" id="429813at2759"/>
<dbReference type="GO" id="GO:0035336">
    <property type="term" value="P:long-chain fatty-acyl-CoA metabolic process"/>
    <property type="evidence" value="ECO:0007669"/>
    <property type="project" value="TreeGrafter"/>
</dbReference>
<evidence type="ECO:0000313" key="3">
    <source>
        <dbReference type="EMBL" id="KAJ8024079.1"/>
    </source>
</evidence>
<dbReference type="InterPro" id="IPR036291">
    <property type="entry name" value="NAD(P)-bd_dom_sf"/>
</dbReference>
<dbReference type="Gene3D" id="3.40.50.720">
    <property type="entry name" value="NAD(P)-binding Rossmann-like Domain"/>
    <property type="match status" value="1"/>
</dbReference>
<reference evidence="3" key="1">
    <citation type="submission" date="2021-10" db="EMBL/GenBank/DDBJ databases">
        <title>Tropical sea cucumber genome reveals ecological adaptation and Cuvierian tubules defense mechanism.</title>
        <authorList>
            <person name="Chen T."/>
        </authorList>
    </citation>
    <scope>NUCLEOTIDE SEQUENCE</scope>
    <source>
        <strain evidence="3">Nanhai2018</strain>
        <tissue evidence="3">Muscle</tissue>
    </source>
</reference>
<dbReference type="AlphaFoldDB" id="A0A9Q1BG80"/>
<evidence type="ECO:0000313" key="4">
    <source>
        <dbReference type="Proteomes" id="UP001152320"/>
    </source>
</evidence>
<proteinExistence type="inferred from homology"/>
<protein>
    <recommendedName>
        <fullName evidence="1">Fatty acyl-CoA reductase</fullName>
        <ecNumber evidence="1">1.2.1.84</ecNumber>
    </recommendedName>
</protein>
<dbReference type="EMBL" id="JAIZAY010000019">
    <property type="protein sequence ID" value="KAJ8024079.1"/>
    <property type="molecule type" value="Genomic_DNA"/>
</dbReference>
<dbReference type="GO" id="GO:0102965">
    <property type="term" value="F:alcohol-forming long-chain fatty acyl-CoA reductase activity"/>
    <property type="evidence" value="ECO:0007669"/>
    <property type="project" value="UniProtKB-EC"/>
</dbReference>
<keyword evidence="1" id="KW-0560">Oxidoreductase</keyword>
<dbReference type="GO" id="GO:0080019">
    <property type="term" value="F:alcohol-forming very long-chain fatty acyl-CoA reductase activity"/>
    <property type="evidence" value="ECO:0007669"/>
    <property type="project" value="InterPro"/>
</dbReference>
<dbReference type="PANTHER" id="PTHR11011">
    <property type="entry name" value="MALE STERILITY PROTEIN 2-RELATED"/>
    <property type="match status" value="1"/>
</dbReference>
<evidence type="ECO:0000256" key="1">
    <source>
        <dbReference type="RuleBase" id="RU363097"/>
    </source>
</evidence>
<keyword evidence="1" id="KW-0521">NADP</keyword>
<dbReference type="Pfam" id="PF07993">
    <property type="entry name" value="NAD_binding_4"/>
    <property type="match status" value="1"/>
</dbReference>
<comment type="catalytic activity">
    <reaction evidence="1">
        <text>a long-chain fatty acyl-CoA + 2 NADPH + 2 H(+) = a long-chain primary fatty alcohol + 2 NADP(+) + CoA</text>
        <dbReference type="Rhea" id="RHEA:52716"/>
        <dbReference type="ChEBI" id="CHEBI:15378"/>
        <dbReference type="ChEBI" id="CHEBI:57287"/>
        <dbReference type="ChEBI" id="CHEBI:57783"/>
        <dbReference type="ChEBI" id="CHEBI:58349"/>
        <dbReference type="ChEBI" id="CHEBI:77396"/>
        <dbReference type="ChEBI" id="CHEBI:83139"/>
        <dbReference type="EC" id="1.2.1.84"/>
    </reaction>
</comment>
<comment type="function">
    <text evidence="1">Catalyzes the reduction of fatty acyl-CoA to fatty alcohols.</text>
</comment>
<dbReference type="SUPFAM" id="SSF51735">
    <property type="entry name" value="NAD(P)-binding Rossmann-fold domains"/>
    <property type="match status" value="1"/>
</dbReference>
<dbReference type="GO" id="GO:0005777">
    <property type="term" value="C:peroxisome"/>
    <property type="evidence" value="ECO:0007669"/>
    <property type="project" value="TreeGrafter"/>
</dbReference>
<accession>A0A9Q1BG80</accession>